<dbReference type="EMBL" id="JH598325">
    <property type="status" value="NOT_ANNOTATED_CDS"/>
    <property type="molecule type" value="Genomic_DNA"/>
</dbReference>
<dbReference type="Proteomes" id="UP000011713">
    <property type="component" value="Unassembled WGS sequence"/>
</dbReference>
<dbReference type="HOGENOM" id="CLU_2946587_0_0_1"/>
<evidence type="ECO:0000313" key="1">
    <source>
        <dbReference type="EnsemblProtists" id="HpaP801355"/>
    </source>
</evidence>
<dbReference type="EnsemblProtists" id="HpaT801355">
    <property type="protein sequence ID" value="HpaP801355"/>
    <property type="gene ID" value="HpaG801355"/>
</dbReference>
<reference evidence="2" key="1">
    <citation type="journal article" date="2010" name="Science">
        <title>Signatures of adaptation to obligate biotrophy in the Hyaloperonospora arabidopsidis genome.</title>
        <authorList>
            <person name="Baxter L."/>
            <person name="Tripathy S."/>
            <person name="Ishaque N."/>
            <person name="Boot N."/>
            <person name="Cabral A."/>
            <person name="Kemen E."/>
            <person name="Thines M."/>
            <person name="Ah-Fong A."/>
            <person name="Anderson R."/>
            <person name="Badejoko W."/>
            <person name="Bittner-Eddy P."/>
            <person name="Boore J.L."/>
            <person name="Chibucos M.C."/>
            <person name="Coates M."/>
            <person name="Dehal P."/>
            <person name="Delehaunty K."/>
            <person name="Dong S."/>
            <person name="Downton P."/>
            <person name="Dumas B."/>
            <person name="Fabro G."/>
            <person name="Fronick C."/>
            <person name="Fuerstenberg S.I."/>
            <person name="Fulton L."/>
            <person name="Gaulin E."/>
            <person name="Govers F."/>
            <person name="Hughes L."/>
            <person name="Humphray S."/>
            <person name="Jiang R.H."/>
            <person name="Judelson H."/>
            <person name="Kamoun S."/>
            <person name="Kyung K."/>
            <person name="Meijer H."/>
            <person name="Minx P."/>
            <person name="Morris P."/>
            <person name="Nelson J."/>
            <person name="Phuntumart V."/>
            <person name="Qutob D."/>
            <person name="Rehmany A."/>
            <person name="Rougon-Cardoso A."/>
            <person name="Ryden P."/>
            <person name="Torto-Alalibo T."/>
            <person name="Studholme D."/>
            <person name="Wang Y."/>
            <person name="Win J."/>
            <person name="Wood J."/>
            <person name="Clifton S.W."/>
            <person name="Rogers J."/>
            <person name="Van den Ackerveken G."/>
            <person name="Jones J.D."/>
            <person name="McDowell J.M."/>
            <person name="Beynon J."/>
            <person name="Tyler B.M."/>
        </authorList>
    </citation>
    <scope>NUCLEOTIDE SEQUENCE [LARGE SCALE GENOMIC DNA]</scope>
    <source>
        <strain evidence="2">Emoy2</strain>
    </source>
</reference>
<reference evidence="1" key="2">
    <citation type="submission" date="2015-06" db="UniProtKB">
        <authorList>
            <consortium name="EnsemblProtists"/>
        </authorList>
    </citation>
    <scope>IDENTIFICATION</scope>
    <source>
        <strain evidence="1">Emoy2</strain>
    </source>
</reference>
<dbReference type="InParanoid" id="M4B505"/>
<dbReference type="VEuPathDB" id="FungiDB:HpaG801355"/>
<name>M4B505_HYAAE</name>
<protein>
    <submittedName>
        <fullName evidence="1">Uncharacterized protein</fullName>
    </submittedName>
</protein>
<organism evidence="1 2">
    <name type="scientific">Hyaloperonospora arabidopsidis (strain Emoy2)</name>
    <name type="common">Downy mildew agent</name>
    <name type="synonym">Peronospora arabidopsidis</name>
    <dbReference type="NCBI Taxonomy" id="559515"/>
    <lineage>
        <taxon>Eukaryota</taxon>
        <taxon>Sar</taxon>
        <taxon>Stramenopiles</taxon>
        <taxon>Oomycota</taxon>
        <taxon>Peronosporomycetes</taxon>
        <taxon>Peronosporales</taxon>
        <taxon>Peronosporaceae</taxon>
        <taxon>Hyaloperonospora</taxon>
    </lineage>
</organism>
<sequence length="60" mass="6998">MIVHTGNPRRLRRLFLPRMMATLISSRLATRWSNEMSASLQKRSCVDVCQDAQVRRAPER</sequence>
<dbReference type="AlphaFoldDB" id="M4B505"/>
<keyword evidence="2" id="KW-1185">Reference proteome</keyword>
<proteinExistence type="predicted"/>
<accession>M4B505</accession>
<evidence type="ECO:0000313" key="2">
    <source>
        <dbReference type="Proteomes" id="UP000011713"/>
    </source>
</evidence>